<keyword evidence="4" id="KW-1185">Reference proteome</keyword>
<name>A0A5J5IY60_9MICO</name>
<dbReference type="PROSITE" id="PS00061">
    <property type="entry name" value="ADH_SHORT"/>
    <property type="match status" value="1"/>
</dbReference>
<dbReference type="InterPro" id="IPR036291">
    <property type="entry name" value="NAD(P)-bd_dom_sf"/>
</dbReference>
<reference evidence="4" key="1">
    <citation type="submission" date="2019-09" db="EMBL/GenBank/DDBJ databases">
        <title>Mumia zhuanghuii sp. nov. isolated from the intestinal contents of plateau pika (Ochotona curzoniae) in the Qinghai-Tibet plateau of China.</title>
        <authorList>
            <person name="Tian Z."/>
        </authorList>
    </citation>
    <scope>NUCLEOTIDE SEQUENCE [LARGE SCALE GENOMIC DNA]</scope>
    <source>
        <strain evidence="4">JCM 30598</strain>
    </source>
</reference>
<evidence type="ECO:0000313" key="3">
    <source>
        <dbReference type="EMBL" id="KAA9105916.1"/>
    </source>
</evidence>
<dbReference type="RefSeq" id="WP_150450058.1">
    <property type="nucleotide sequence ID" value="NZ_VYSA01000004.1"/>
</dbReference>
<dbReference type="SUPFAM" id="SSF51735">
    <property type="entry name" value="NAD(P)-binding Rossmann-fold domains"/>
    <property type="match status" value="1"/>
</dbReference>
<evidence type="ECO:0000256" key="1">
    <source>
        <dbReference type="ARBA" id="ARBA00006484"/>
    </source>
</evidence>
<dbReference type="Pfam" id="PF13561">
    <property type="entry name" value="adh_short_C2"/>
    <property type="match status" value="1"/>
</dbReference>
<dbReference type="PANTHER" id="PTHR42760:SF133">
    <property type="entry name" value="3-OXOACYL-[ACYL-CARRIER-PROTEIN] REDUCTASE"/>
    <property type="match status" value="1"/>
</dbReference>
<comment type="similarity">
    <text evidence="1">Belongs to the short-chain dehydrogenases/reductases (SDR) family.</text>
</comment>
<accession>A0A5J5IY60</accession>
<dbReference type="PRINTS" id="PR00081">
    <property type="entry name" value="GDHRDH"/>
</dbReference>
<keyword evidence="2" id="KW-0560">Oxidoreductase</keyword>
<dbReference type="PRINTS" id="PR00080">
    <property type="entry name" value="SDRFAMILY"/>
</dbReference>
<dbReference type="PANTHER" id="PTHR42760">
    <property type="entry name" value="SHORT-CHAIN DEHYDROGENASES/REDUCTASES FAMILY MEMBER"/>
    <property type="match status" value="1"/>
</dbReference>
<dbReference type="Proteomes" id="UP000325827">
    <property type="component" value="Unassembled WGS sequence"/>
</dbReference>
<comment type="caution">
    <text evidence="3">The sequence shown here is derived from an EMBL/GenBank/DDBJ whole genome shotgun (WGS) entry which is preliminary data.</text>
</comment>
<evidence type="ECO:0000256" key="2">
    <source>
        <dbReference type="ARBA" id="ARBA00023002"/>
    </source>
</evidence>
<dbReference type="GO" id="GO:0016616">
    <property type="term" value="F:oxidoreductase activity, acting on the CH-OH group of donors, NAD or NADP as acceptor"/>
    <property type="evidence" value="ECO:0007669"/>
    <property type="project" value="TreeGrafter"/>
</dbReference>
<dbReference type="InterPro" id="IPR002347">
    <property type="entry name" value="SDR_fam"/>
</dbReference>
<organism evidence="3 4">
    <name type="scientific">Microbacterium rhizomatis</name>
    <dbReference type="NCBI Taxonomy" id="1631477"/>
    <lineage>
        <taxon>Bacteria</taxon>
        <taxon>Bacillati</taxon>
        <taxon>Actinomycetota</taxon>
        <taxon>Actinomycetes</taxon>
        <taxon>Micrococcales</taxon>
        <taxon>Microbacteriaceae</taxon>
        <taxon>Microbacterium</taxon>
    </lineage>
</organism>
<proteinExistence type="inferred from homology"/>
<protein>
    <submittedName>
        <fullName evidence="3">SDR family oxidoreductase</fullName>
    </submittedName>
</protein>
<dbReference type="FunFam" id="3.40.50.720:FF:000084">
    <property type="entry name" value="Short-chain dehydrogenase reductase"/>
    <property type="match status" value="1"/>
</dbReference>
<dbReference type="InterPro" id="IPR020904">
    <property type="entry name" value="Sc_DH/Rdtase_CS"/>
</dbReference>
<evidence type="ECO:0000313" key="4">
    <source>
        <dbReference type="Proteomes" id="UP000325827"/>
    </source>
</evidence>
<dbReference type="CDD" id="cd05233">
    <property type="entry name" value="SDR_c"/>
    <property type="match status" value="1"/>
</dbReference>
<sequence length="245" mass="25159">MSERVAIITGAGSGIGRAVAARLSRQSCSLGLTDIREDQLRLEADELATYADVVTVSGDIGEEATASQLISRVVGRFGRLDALINCAGITVDGDRGGIESVSVEDFDLVQRVNVRGTFLACKASIPHLSASRGAIVNVASVSALKGMASTAYPTSKAAVLGLTRSIAFQYASNGVRCNAILPGPVDTPMLDIANRKGVSLVGRPGVIEGPGTADEVAGLIVFLLSDDARMINGAMLSIDGGLANA</sequence>
<gene>
    <name evidence="3" type="ORF">F6B43_16255</name>
</gene>
<dbReference type="Gene3D" id="3.40.50.720">
    <property type="entry name" value="NAD(P)-binding Rossmann-like Domain"/>
    <property type="match status" value="1"/>
</dbReference>
<dbReference type="OrthoDB" id="286404at2"/>
<dbReference type="AlphaFoldDB" id="A0A5J5IY60"/>
<dbReference type="EMBL" id="VYSA01000004">
    <property type="protein sequence ID" value="KAA9105916.1"/>
    <property type="molecule type" value="Genomic_DNA"/>
</dbReference>